<evidence type="ECO:0000256" key="2">
    <source>
        <dbReference type="ARBA" id="ARBA00022692"/>
    </source>
</evidence>
<reference evidence="8 9" key="1">
    <citation type="submission" date="2016-04" db="EMBL/GenBank/DDBJ databases">
        <title>Complete Genome Sequence of Halotalea alkalilenta IHB B 13600.</title>
        <authorList>
            <person name="Swarnkar M.K."/>
            <person name="Sharma A."/>
            <person name="Kaushal K."/>
            <person name="Soni R."/>
            <person name="Rana S."/>
            <person name="Singh A.K."/>
            <person name="Gulati A."/>
        </authorList>
    </citation>
    <scope>NUCLEOTIDE SEQUENCE [LARGE SCALE GENOMIC DNA]</scope>
    <source>
        <strain evidence="8 9">IHB B 13600</strain>
    </source>
</reference>
<dbReference type="GO" id="GO:0005886">
    <property type="term" value="C:plasma membrane"/>
    <property type="evidence" value="ECO:0007669"/>
    <property type="project" value="InterPro"/>
</dbReference>
<dbReference type="InterPro" id="IPR010445">
    <property type="entry name" value="LapA_dom"/>
</dbReference>
<dbReference type="KEGG" id="haa:A5892_08935"/>
<keyword evidence="9" id="KW-1185">Reference proteome</keyword>
<evidence type="ECO:0000313" key="9">
    <source>
        <dbReference type="Proteomes" id="UP000077875"/>
    </source>
</evidence>
<dbReference type="AlphaFoldDB" id="A0A172YEA8"/>
<dbReference type="RefSeq" id="WP_027350844.1">
    <property type="nucleotide sequence ID" value="NZ_CP015243.1"/>
</dbReference>
<gene>
    <name evidence="8" type="ORF">A5892_08935</name>
</gene>
<accession>A0A172YEA8</accession>
<organism evidence="8 9">
    <name type="scientific">Halotalea alkalilenta</name>
    <dbReference type="NCBI Taxonomy" id="376489"/>
    <lineage>
        <taxon>Bacteria</taxon>
        <taxon>Pseudomonadati</taxon>
        <taxon>Pseudomonadota</taxon>
        <taxon>Gammaproteobacteria</taxon>
        <taxon>Oceanospirillales</taxon>
        <taxon>Halomonadaceae</taxon>
        <taxon>Halotalea</taxon>
    </lineage>
</organism>
<evidence type="ECO:0000256" key="6">
    <source>
        <dbReference type="SAM" id="Phobius"/>
    </source>
</evidence>
<keyword evidence="3 6" id="KW-1133">Transmembrane helix</keyword>
<feature type="transmembrane region" description="Helical" evidence="6">
    <location>
        <begin position="45"/>
        <end position="69"/>
    </location>
</feature>
<name>A0A172YEA8_9GAMM</name>
<dbReference type="Proteomes" id="UP000077875">
    <property type="component" value="Chromosome"/>
</dbReference>
<evidence type="ECO:0000256" key="1">
    <source>
        <dbReference type="ARBA" id="ARBA00022475"/>
    </source>
</evidence>
<keyword evidence="1" id="KW-1003">Cell membrane</keyword>
<proteinExistence type="predicted"/>
<feature type="coiled-coil region" evidence="5">
    <location>
        <begin position="68"/>
        <end position="95"/>
    </location>
</feature>
<feature type="domain" description="Lipopolysaccharide assembly protein A" evidence="7">
    <location>
        <begin position="27"/>
        <end position="89"/>
    </location>
</feature>
<evidence type="ECO:0000256" key="3">
    <source>
        <dbReference type="ARBA" id="ARBA00022989"/>
    </source>
</evidence>
<evidence type="ECO:0000313" key="8">
    <source>
        <dbReference type="EMBL" id="ANF57573.1"/>
    </source>
</evidence>
<evidence type="ECO:0000256" key="5">
    <source>
        <dbReference type="SAM" id="Coils"/>
    </source>
</evidence>
<keyword evidence="4 6" id="KW-0472">Membrane</keyword>
<evidence type="ECO:0000259" key="7">
    <source>
        <dbReference type="Pfam" id="PF06305"/>
    </source>
</evidence>
<feature type="transmembrane region" description="Helical" evidence="6">
    <location>
        <begin position="7"/>
        <end position="25"/>
    </location>
</feature>
<keyword evidence="2 6" id="KW-0812">Transmembrane</keyword>
<keyword evidence="5" id="KW-0175">Coiled coil</keyword>
<protein>
    <recommendedName>
        <fullName evidence="7">Lipopolysaccharide assembly protein A domain-containing protein</fullName>
    </recommendedName>
</protein>
<dbReference type="STRING" id="376489.A5892_08935"/>
<dbReference type="Pfam" id="PF06305">
    <property type="entry name" value="LapA_dom"/>
    <property type="match status" value="1"/>
</dbReference>
<dbReference type="EMBL" id="CP015243">
    <property type="protein sequence ID" value="ANF57573.1"/>
    <property type="molecule type" value="Genomic_DNA"/>
</dbReference>
<evidence type="ECO:0000256" key="4">
    <source>
        <dbReference type="ARBA" id="ARBA00023136"/>
    </source>
</evidence>
<sequence>MRWLKGLLLAIISLVVVLFGILFAVRNQQAIPLDVIWIELPPASLALWLLATLLLGVILGMAAMTGLYVRLRSALARSRRENRQQQLELDRLRTQGLKESH</sequence>